<organism evidence="7 8">
    <name type="scientific">Actinorhabdospora filicis</name>
    <dbReference type="NCBI Taxonomy" id="1785913"/>
    <lineage>
        <taxon>Bacteria</taxon>
        <taxon>Bacillati</taxon>
        <taxon>Actinomycetota</taxon>
        <taxon>Actinomycetes</taxon>
        <taxon>Micromonosporales</taxon>
        <taxon>Micromonosporaceae</taxon>
        <taxon>Actinorhabdospora</taxon>
    </lineage>
</organism>
<dbReference type="Proteomes" id="UP001165079">
    <property type="component" value="Unassembled WGS sequence"/>
</dbReference>
<gene>
    <name evidence="7" type="ORF">Afil01_63700</name>
</gene>
<evidence type="ECO:0000256" key="4">
    <source>
        <dbReference type="ARBA" id="ARBA00022884"/>
    </source>
</evidence>
<dbReference type="GO" id="GO:0005829">
    <property type="term" value="C:cytosol"/>
    <property type="evidence" value="ECO:0007669"/>
    <property type="project" value="TreeGrafter"/>
</dbReference>
<feature type="binding site" evidence="5">
    <location>
        <position position="21"/>
    </location>
    <ligand>
        <name>S-adenosyl-L-methionine</name>
        <dbReference type="ChEBI" id="CHEBI:59789"/>
    </ligand>
</feature>
<dbReference type="InterPro" id="IPR020598">
    <property type="entry name" value="rRNA_Ade_methylase_Trfase_N"/>
</dbReference>
<keyword evidence="4 5" id="KW-0694">RNA-binding</keyword>
<keyword evidence="8" id="KW-1185">Reference proteome</keyword>
<feature type="binding site" evidence="5">
    <location>
        <position position="19"/>
    </location>
    <ligand>
        <name>S-adenosyl-L-methionine</name>
        <dbReference type="ChEBI" id="CHEBI:59789"/>
    </ligand>
</feature>
<keyword evidence="2 5" id="KW-0808">Transferase</keyword>
<feature type="domain" description="Ribosomal RNA adenine methylase transferase N-terminal" evidence="6">
    <location>
        <begin position="26"/>
        <end position="185"/>
    </location>
</feature>
<evidence type="ECO:0000256" key="5">
    <source>
        <dbReference type="PROSITE-ProRule" id="PRU01026"/>
    </source>
</evidence>
<accession>A0A9W6WCY6</accession>
<evidence type="ECO:0000313" key="8">
    <source>
        <dbReference type="Proteomes" id="UP001165079"/>
    </source>
</evidence>
<dbReference type="GO" id="GO:0000179">
    <property type="term" value="F:rRNA (adenine-N6,N6-)-dimethyltransferase activity"/>
    <property type="evidence" value="ECO:0007669"/>
    <property type="project" value="UniProtKB-UniRule"/>
</dbReference>
<evidence type="ECO:0000256" key="2">
    <source>
        <dbReference type="ARBA" id="ARBA00022679"/>
    </source>
</evidence>
<name>A0A9W6WCY6_9ACTN</name>
<dbReference type="CDD" id="cd02440">
    <property type="entry name" value="AdoMet_MTases"/>
    <property type="match status" value="1"/>
</dbReference>
<evidence type="ECO:0000313" key="7">
    <source>
        <dbReference type="EMBL" id="GLZ81563.1"/>
    </source>
</evidence>
<dbReference type="PANTHER" id="PTHR11727">
    <property type="entry name" value="DIMETHYLADENOSINE TRANSFERASE"/>
    <property type="match status" value="1"/>
</dbReference>
<reference evidence="7" key="1">
    <citation type="submission" date="2023-03" db="EMBL/GenBank/DDBJ databases">
        <title>Actinorhabdospora filicis NBRC 111898.</title>
        <authorList>
            <person name="Ichikawa N."/>
            <person name="Sato H."/>
            <person name="Tonouchi N."/>
        </authorList>
    </citation>
    <scope>NUCLEOTIDE SEQUENCE</scope>
    <source>
        <strain evidence="7">NBRC 111898</strain>
    </source>
</reference>
<evidence type="ECO:0000256" key="3">
    <source>
        <dbReference type="ARBA" id="ARBA00022691"/>
    </source>
</evidence>
<feature type="binding site" evidence="5">
    <location>
        <position position="67"/>
    </location>
    <ligand>
        <name>S-adenosyl-L-methionine</name>
        <dbReference type="ChEBI" id="CHEBI:59789"/>
    </ligand>
</feature>
<keyword evidence="3 5" id="KW-0949">S-adenosyl-L-methionine</keyword>
<dbReference type="PROSITE" id="PS51689">
    <property type="entry name" value="SAM_RNA_A_N6_MT"/>
    <property type="match status" value="1"/>
</dbReference>
<dbReference type="SMART" id="SM00650">
    <property type="entry name" value="rADc"/>
    <property type="match status" value="1"/>
</dbReference>
<dbReference type="RefSeq" id="WP_285667056.1">
    <property type="nucleotide sequence ID" value="NZ_BSTX01000006.1"/>
</dbReference>
<feature type="binding site" evidence="5">
    <location>
        <position position="87"/>
    </location>
    <ligand>
        <name>S-adenosyl-L-methionine</name>
        <dbReference type="ChEBI" id="CHEBI:59789"/>
    </ligand>
</feature>
<protein>
    <submittedName>
        <fullName evidence="7">23S rRNA (Adenine(2058)-N(6))-methyltransferase Erm(O)</fullName>
    </submittedName>
</protein>
<dbReference type="InterPro" id="IPR029063">
    <property type="entry name" value="SAM-dependent_MTases_sf"/>
</dbReference>
<feature type="binding site" evidence="5">
    <location>
        <position position="46"/>
    </location>
    <ligand>
        <name>S-adenosyl-L-methionine</name>
        <dbReference type="ChEBI" id="CHEBI:59789"/>
    </ligand>
</feature>
<dbReference type="SUPFAM" id="SSF53335">
    <property type="entry name" value="S-adenosyl-L-methionine-dependent methyltransferases"/>
    <property type="match status" value="1"/>
</dbReference>
<dbReference type="Gene3D" id="3.40.50.150">
    <property type="entry name" value="Vaccinia Virus protein VP39"/>
    <property type="match status" value="1"/>
</dbReference>
<dbReference type="InterPro" id="IPR001737">
    <property type="entry name" value="KsgA/Erm"/>
</dbReference>
<dbReference type="PANTHER" id="PTHR11727:SF7">
    <property type="entry name" value="DIMETHYLADENOSINE TRANSFERASE-RELATED"/>
    <property type="match status" value="1"/>
</dbReference>
<sequence length="255" mass="27374">MASHRRTAVDARRRALSQNLLHDPSVAHRLAAASGAGPGDLVLEPGPGRGAVTRALAARGFRVLAYELDPLLARDLDAPGVTVRRGDFRAAPDPGEPFHVAGNIPFAATAGIVAWCLDAPNLRTAALITQLEYARKRAGHYRRWTRLTVLTWPWFEWRHPGVIGRDAFRPRPSVDAGLLTLTRRARPLVPPGRAGAWRQAVETGFTGVGGSLAASLATVHSRRGVRAAFAAAGADPWLPVGLVPPETWLAVFGRL</sequence>
<dbReference type="InterPro" id="IPR020596">
    <property type="entry name" value="rRNA_Ade_Mease_Trfase_CS"/>
</dbReference>
<dbReference type="GO" id="GO:0003723">
    <property type="term" value="F:RNA binding"/>
    <property type="evidence" value="ECO:0007669"/>
    <property type="project" value="UniProtKB-UniRule"/>
</dbReference>
<dbReference type="EMBL" id="BSTX01000006">
    <property type="protein sequence ID" value="GLZ81563.1"/>
    <property type="molecule type" value="Genomic_DNA"/>
</dbReference>
<comment type="caution">
    <text evidence="7">The sequence shown here is derived from an EMBL/GenBank/DDBJ whole genome shotgun (WGS) entry which is preliminary data.</text>
</comment>
<proteinExistence type="inferred from homology"/>
<dbReference type="Pfam" id="PF00398">
    <property type="entry name" value="RrnaAD"/>
    <property type="match status" value="1"/>
</dbReference>
<dbReference type="AlphaFoldDB" id="A0A9W6WCY6"/>
<feature type="binding site" evidence="5">
    <location>
        <position position="103"/>
    </location>
    <ligand>
        <name>S-adenosyl-L-methionine</name>
        <dbReference type="ChEBI" id="CHEBI:59789"/>
    </ligand>
</feature>
<keyword evidence="1 5" id="KW-0489">Methyltransferase</keyword>
<dbReference type="PROSITE" id="PS01131">
    <property type="entry name" value="RRNA_A_DIMETH"/>
    <property type="match status" value="1"/>
</dbReference>
<comment type="similarity">
    <text evidence="5">Belongs to the class I-like SAM-binding methyltransferase superfamily. rRNA adenine N(6)-methyltransferase family.</text>
</comment>
<evidence type="ECO:0000256" key="1">
    <source>
        <dbReference type="ARBA" id="ARBA00022603"/>
    </source>
</evidence>
<evidence type="ECO:0000259" key="6">
    <source>
        <dbReference type="SMART" id="SM00650"/>
    </source>
</evidence>